<feature type="compositionally biased region" description="Acidic residues" evidence="1">
    <location>
        <begin position="257"/>
        <end position="275"/>
    </location>
</feature>
<protein>
    <submittedName>
        <fullName evidence="3">Tr-type G domain-containing protein</fullName>
    </submittedName>
</protein>
<dbReference type="Proteomes" id="UP000035642">
    <property type="component" value="Unassembled WGS sequence"/>
</dbReference>
<proteinExistence type="predicted"/>
<keyword evidence="2" id="KW-1185">Reference proteome</keyword>
<feature type="compositionally biased region" description="Polar residues" evidence="1">
    <location>
        <begin position="197"/>
        <end position="215"/>
    </location>
</feature>
<feature type="region of interest" description="Disordered" evidence="1">
    <location>
        <begin position="150"/>
        <end position="178"/>
    </location>
</feature>
<reference evidence="3" key="2">
    <citation type="submission" date="2016-04" db="UniProtKB">
        <authorList>
            <consortium name="WormBaseParasite"/>
        </authorList>
    </citation>
    <scope>IDENTIFICATION</scope>
</reference>
<evidence type="ECO:0000256" key="1">
    <source>
        <dbReference type="SAM" id="MobiDB-lite"/>
    </source>
</evidence>
<sequence length="491" mass="54440">MAGYIAKYNFNEAEIITIFLDKLTHEDLDYFPSFTLPANDTLFDDLDLDSCQMYDFVKKNTRKTEDHYLDKEFTKLLDELLDELPTTSGSESLDSSATTQTTATIRSFSYEETTVAYATTTTATSVATSVATTAATTAATTTVSTTAKPTTITTTRSTSTIASPNTTQPADKPNIKGEYNDYADVTVDVVPNERENSSISENFSTTTEPPKTSPRSRLFSDDSWEQTPPNFRYSSLRVLANGGVTPLNIDTTTLFGFDDDDEGEANDVSDDDEDKDDKAGVADSYEDSERNKGKDQVSTELKTTQPIGLLEVKLDSNRDDVVQQEDDIPTKHQSGEAREFVAQSTASTAEHNVKTTLIETVMESDNKSGNDLDKRLNLLRPSSTSPPVLPVPLTDGVKTKEQVWKEFNRNFGEGIHSTERLTESDEEEVEEELLQSLVYTDAPAIVNNSSELPEVNSNWLHDEALMMFIDRDDRFGGEKRFSTIEDVLTIS</sequence>
<dbReference type="WBParaSite" id="ACAC_0000183001-mRNA-1">
    <property type="protein sequence ID" value="ACAC_0000183001-mRNA-1"/>
    <property type="gene ID" value="ACAC_0000183001"/>
</dbReference>
<organism evidence="2 3">
    <name type="scientific">Angiostrongylus cantonensis</name>
    <name type="common">Rat lungworm</name>
    <dbReference type="NCBI Taxonomy" id="6313"/>
    <lineage>
        <taxon>Eukaryota</taxon>
        <taxon>Metazoa</taxon>
        <taxon>Ecdysozoa</taxon>
        <taxon>Nematoda</taxon>
        <taxon>Chromadorea</taxon>
        <taxon>Rhabditida</taxon>
        <taxon>Rhabditina</taxon>
        <taxon>Rhabditomorpha</taxon>
        <taxon>Strongyloidea</taxon>
        <taxon>Metastrongylidae</taxon>
        <taxon>Angiostrongylus</taxon>
    </lineage>
</organism>
<evidence type="ECO:0000313" key="3">
    <source>
        <dbReference type="WBParaSite" id="ACAC_0000183001-mRNA-1"/>
    </source>
</evidence>
<evidence type="ECO:0000313" key="2">
    <source>
        <dbReference type="Proteomes" id="UP000035642"/>
    </source>
</evidence>
<feature type="region of interest" description="Disordered" evidence="1">
    <location>
        <begin position="253"/>
        <end position="300"/>
    </location>
</feature>
<accession>A0A158P716</accession>
<dbReference type="AlphaFoldDB" id="A0A158P716"/>
<feature type="compositionally biased region" description="Basic and acidic residues" evidence="1">
    <location>
        <begin position="287"/>
        <end position="297"/>
    </location>
</feature>
<feature type="compositionally biased region" description="Low complexity" evidence="1">
    <location>
        <begin position="150"/>
        <end position="163"/>
    </location>
</feature>
<feature type="region of interest" description="Disordered" evidence="1">
    <location>
        <begin position="193"/>
        <end position="228"/>
    </location>
</feature>
<name>A0A158P716_ANGCA</name>
<reference evidence="2" key="1">
    <citation type="submission" date="2012-09" db="EMBL/GenBank/DDBJ databases">
        <authorList>
            <person name="Martin A.A."/>
        </authorList>
    </citation>
    <scope>NUCLEOTIDE SEQUENCE</scope>
</reference>